<protein>
    <submittedName>
        <fullName evidence="1">Uncharacterized protein</fullName>
    </submittedName>
</protein>
<comment type="caution">
    <text evidence="1">The sequence shown here is derived from an EMBL/GenBank/DDBJ whole genome shotgun (WGS) entry which is preliminary data.</text>
</comment>
<dbReference type="EMBL" id="CM047749">
    <property type="protein sequence ID" value="KAJ0011327.1"/>
    <property type="molecule type" value="Genomic_DNA"/>
</dbReference>
<organism evidence="1 2">
    <name type="scientific">Pistacia integerrima</name>
    <dbReference type="NCBI Taxonomy" id="434235"/>
    <lineage>
        <taxon>Eukaryota</taxon>
        <taxon>Viridiplantae</taxon>
        <taxon>Streptophyta</taxon>
        <taxon>Embryophyta</taxon>
        <taxon>Tracheophyta</taxon>
        <taxon>Spermatophyta</taxon>
        <taxon>Magnoliopsida</taxon>
        <taxon>eudicotyledons</taxon>
        <taxon>Gunneridae</taxon>
        <taxon>Pentapetalae</taxon>
        <taxon>rosids</taxon>
        <taxon>malvids</taxon>
        <taxon>Sapindales</taxon>
        <taxon>Anacardiaceae</taxon>
        <taxon>Pistacia</taxon>
    </lineage>
</organism>
<accession>A0ACC0X6P1</accession>
<reference evidence="2" key="1">
    <citation type="journal article" date="2023" name="G3 (Bethesda)">
        <title>Genome assembly and association tests identify interacting loci associated with vigor, precocity, and sex in interspecific pistachio rootstocks.</title>
        <authorList>
            <person name="Palmer W."/>
            <person name="Jacygrad E."/>
            <person name="Sagayaradj S."/>
            <person name="Cavanaugh K."/>
            <person name="Han R."/>
            <person name="Bertier L."/>
            <person name="Beede B."/>
            <person name="Kafkas S."/>
            <person name="Golino D."/>
            <person name="Preece J."/>
            <person name="Michelmore R."/>
        </authorList>
    </citation>
    <scope>NUCLEOTIDE SEQUENCE [LARGE SCALE GENOMIC DNA]</scope>
</reference>
<gene>
    <name evidence="1" type="ORF">Pint_33100</name>
</gene>
<evidence type="ECO:0000313" key="1">
    <source>
        <dbReference type="EMBL" id="KAJ0011327.1"/>
    </source>
</evidence>
<name>A0ACC0X6P1_9ROSI</name>
<keyword evidence="2" id="KW-1185">Reference proteome</keyword>
<proteinExistence type="predicted"/>
<evidence type="ECO:0000313" key="2">
    <source>
        <dbReference type="Proteomes" id="UP001163603"/>
    </source>
</evidence>
<sequence length="126" mass="13610">MASSSNQVVNANFENCSVEVAVLGAEGFERDPLRGIGDTTARVEGGDSNKGVALVTTEMLVGHLPSPFFKDELVQIRKDYRLLVGLHVKDSYPPNSPHDGLTVMLEVLLWCGLAANGLRSLKAIWS</sequence>
<dbReference type="Proteomes" id="UP001163603">
    <property type="component" value="Chromosome 14"/>
</dbReference>